<keyword evidence="5" id="KW-1015">Disulfide bond</keyword>
<evidence type="ECO:0000256" key="6">
    <source>
        <dbReference type="RuleBase" id="RU367102"/>
    </source>
</evidence>
<evidence type="ECO:0000256" key="2">
    <source>
        <dbReference type="ARBA" id="ARBA00008127"/>
    </source>
</evidence>
<dbReference type="GO" id="GO:0005576">
    <property type="term" value="C:extracellular region"/>
    <property type="evidence" value="ECO:0007669"/>
    <property type="project" value="UniProtKB-SubCell"/>
</dbReference>
<protein>
    <recommendedName>
        <fullName evidence="6">Epidermal patterning factor-like protein</fullName>
    </recommendedName>
</protein>
<comment type="function">
    <text evidence="6">Controls stomatal patterning.</text>
</comment>
<comment type="subcellular location">
    <subcellularLocation>
        <location evidence="1 6">Secreted</location>
    </subcellularLocation>
</comment>
<keyword evidence="3 6" id="KW-0964">Secreted</keyword>
<sequence>MAVSSPCRALLGAVFVSLLLGAATSIRNATLPHSSQNLAEDKSRLGSTPPSCHNRCSACNPCTPVQVTTAPGGLGRSARVTDDTVAGFSRYSNYKPLGWKCRCDGRLYDP</sequence>
<dbReference type="EMBL" id="CP144749">
    <property type="protein sequence ID" value="WVZ73579.1"/>
    <property type="molecule type" value="Genomic_DNA"/>
</dbReference>
<evidence type="ECO:0000313" key="7">
    <source>
        <dbReference type="EMBL" id="WVZ73579.1"/>
    </source>
</evidence>
<keyword evidence="8" id="KW-1185">Reference proteome</keyword>
<proteinExistence type="inferred from homology"/>
<dbReference type="PANTHER" id="PTHR33109">
    <property type="entry name" value="EPIDERMAL PATTERNING FACTOR-LIKE PROTEIN 4"/>
    <property type="match status" value="1"/>
</dbReference>
<dbReference type="Pfam" id="PF17181">
    <property type="entry name" value="EPF"/>
    <property type="match status" value="1"/>
</dbReference>
<keyword evidence="4 6" id="KW-0732">Signal</keyword>
<feature type="chain" id="PRO_5042673574" description="Epidermal patterning factor-like protein" evidence="6">
    <location>
        <begin position="26"/>
        <end position="110"/>
    </location>
</feature>
<keyword evidence="6" id="KW-0217">Developmental protein</keyword>
<accession>A0AAQ3TIF6</accession>
<dbReference type="InterPro" id="IPR039455">
    <property type="entry name" value="EPFL"/>
</dbReference>
<dbReference type="AlphaFoldDB" id="A0AAQ3TIF6"/>
<organism evidence="7 8">
    <name type="scientific">Paspalum notatum var. saurae</name>
    <dbReference type="NCBI Taxonomy" id="547442"/>
    <lineage>
        <taxon>Eukaryota</taxon>
        <taxon>Viridiplantae</taxon>
        <taxon>Streptophyta</taxon>
        <taxon>Embryophyta</taxon>
        <taxon>Tracheophyta</taxon>
        <taxon>Spermatophyta</taxon>
        <taxon>Magnoliopsida</taxon>
        <taxon>Liliopsida</taxon>
        <taxon>Poales</taxon>
        <taxon>Poaceae</taxon>
        <taxon>PACMAD clade</taxon>
        <taxon>Panicoideae</taxon>
        <taxon>Andropogonodae</taxon>
        <taxon>Paspaleae</taxon>
        <taxon>Paspalinae</taxon>
        <taxon>Paspalum</taxon>
    </lineage>
</organism>
<comment type="similarity">
    <text evidence="2 6">Belongs to the plant cysteine rich small secretory peptide family. Epidermal patterning factor subfamily.</text>
</comment>
<dbReference type="Proteomes" id="UP001341281">
    <property type="component" value="Chromosome 05"/>
</dbReference>
<gene>
    <name evidence="7" type="ORF">U9M48_021867</name>
</gene>
<evidence type="ECO:0000313" key="8">
    <source>
        <dbReference type="Proteomes" id="UP001341281"/>
    </source>
</evidence>
<dbReference type="GO" id="GO:0010052">
    <property type="term" value="P:guard cell differentiation"/>
    <property type="evidence" value="ECO:0007669"/>
    <property type="project" value="UniProtKB-UniRule"/>
</dbReference>
<evidence type="ECO:0000256" key="1">
    <source>
        <dbReference type="ARBA" id="ARBA00004613"/>
    </source>
</evidence>
<reference evidence="7 8" key="1">
    <citation type="submission" date="2024-02" db="EMBL/GenBank/DDBJ databases">
        <title>High-quality chromosome-scale genome assembly of Pensacola bahiagrass (Paspalum notatum Flugge var. saurae).</title>
        <authorList>
            <person name="Vega J.M."/>
            <person name="Podio M."/>
            <person name="Orjuela J."/>
            <person name="Siena L.A."/>
            <person name="Pessino S.C."/>
            <person name="Combes M.C."/>
            <person name="Mariac C."/>
            <person name="Albertini E."/>
            <person name="Pupilli F."/>
            <person name="Ortiz J.P.A."/>
            <person name="Leblanc O."/>
        </authorList>
    </citation>
    <scope>NUCLEOTIDE SEQUENCE [LARGE SCALE GENOMIC DNA]</scope>
    <source>
        <strain evidence="7">R1</strain>
        <tissue evidence="7">Leaf</tissue>
    </source>
</reference>
<dbReference type="PANTHER" id="PTHR33109:SF3">
    <property type="entry name" value="EPIDERMAL PATTERNING FACTOR-LIKE PROTEIN"/>
    <property type="match status" value="1"/>
</dbReference>
<feature type="signal peptide" evidence="6">
    <location>
        <begin position="1"/>
        <end position="25"/>
    </location>
</feature>
<evidence type="ECO:0000256" key="3">
    <source>
        <dbReference type="ARBA" id="ARBA00022525"/>
    </source>
</evidence>
<evidence type="ECO:0000256" key="4">
    <source>
        <dbReference type="ARBA" id="ARBA00022729"/>
    </source>
</evidence>
<name>A0AAQ3TIF6_PASNO</name>
<evidence type="ECO:0000256" key="5">
    <source>
        <dbReference type="ARBA" id="ARBA00023157"/>
    </source>
</evidence>